<comment type="subcellular location">
    <subcellularLocation>
        <location evidence="1">Golgi apparatus</location>
    </subcellularLocation>
</comment>
<dbReference type="GO" id="GO:0006888">
    <property type="term" value="P:endoplasmic reticulum to Golgi vesicle-mediated transport"/>
    <property type="evidence" value="ECO:0007669"/>
    <property type="project" value="TreeGrafter"/>
</dbReference>
<dbReference type="EMBL" id="SGJD01003350">
    <property type="protein sequence ID" value="KAB0393063.1"/>
    <property type="molecule type" value="Genomic_DNA"/>
</dbReference>
<feature type="compositionally biased region" description="Basic and acidic residues" evidence="5">
    <location>
        <begin position="932"/>
        <end position="945"/>
    </location>
</feature>
<evidence type="ECO:0000256" key="2">
    <source>
        <dbReference type="ARBA" id="ARBA00023034"/>
    </source>
</evidence>
<proteinExistence type="predicted"/>
<dbReference type="PANTHER" id="PTHR18921">
    <property type="entry name" value="MYOSIN HEAVY CHAIN - RELATED"/>
    <property type="match status" value="1"/>
</dbReference>
<dbReference type="GO" id="GO:0007030">
    <property type="term" value="P:Golgi organization"/>
    <property type="evidence" value="ECO:0007669"/>
    <property type="project" value="TreeGrafter"/>
</dbReference>
<evidence type="ECO:0000256" key="1">
    <source>
        <dbReference type="ARBA" id="ARBA00004555"/>
    </source>
</evidence>
<dbReference type="AlphaFoldDB" id="A0A643BYF8"/>
<evidence type="ECO:0000256" key="4">
    <source>
        <dbReference type="SAM" id="Coils"/>
    </source>
</evidence>
<feature type="non-terminal residue" evidence="6">
    <location>
        <position position="1"/>
    </location>
</feature>
<dbReference type="GO" id="GO:0005794">
    <property type="term" value="C:Golgi apparatus"/>
    <property type="evidence" value="ECO:0007669"/>
    <property type="project" value="UniProtKB-SubCell"/>
</dbReference>
<dbReference type="PANTHER" id="PTHR18921:SF2">
    <property type="entry name" value="THYROID RECEPTOR-INTERACTING PROTEIN 11"/>
    <property type="match status" value="1"/>
</dbReference>
<evidence type="ECO:0000313" key="7">
    <source>
        <dbReference type="Proteomes" id="UP000437017"/>
    </source>
</evidence>
<dbReference type="Proteomes" id="UP000437017">
    <property type="component" value="Unassembled WGS sequence"/>
</dbReference>
<feature type="coiled-coil region" evidence="4">
    <location>
        <begin position="522"/>
        <end position="620"/>
    </location>
</feature>
<feature type="coiled-coil region" evidence="4">
    <location>
        <begin position="425"/>
        <end position="492"/>
    </location>
</feature>
<keyword evidence="7" id="KW-1185">Reference proteome</keyword>
<gene>
    <name evidence="6" type="ORF">E2I00_011443</name>
</gene>
<protein>
    <submittedName>
        <fullName evidence="6">Uncharacterized protein</fullName>
    </submittedName>
</protein>
<accession>A0A643BYF8</accession>
<dbReference type="OrthoDB" id="9427134at2759"/>
<name>A0A643BYF8_BALPH</name>
<keyword evidence="2" id="KW-0333">Golgi apparatus</keyword>
<evidence type="ECO:0000256" key="5">
    <source>
        <dbReference type="SAM" id="MobiDB-lite"/>
    </source>
</evidence>
<evidence type="ECO:0000256" key="3">
    <source>
        <dbReference type="ARBA" id="ARBA00023054"/>
    </source>
</evidence>
<comment type="caution">
    <text evidence="6">The sequence shown here is derived from an EMBL/GenBank/DDBJ whole genome shotgun (WGS) entry which is preliminary data.</text>
</comment>
<dbReference type="GO" id="GO:0031267">
    <property type="term" value="F:small GTPase binding"/>
    <property type="evidence" value="ECO:0007669"/>
    <property type="project" value="TreeGrafter"/>
</dbReference>
<feature type="region of interest" description="Disordered" evidence="5">
    <location>
        <begin position="916"/>
        <end position="945"/>
    </location>
</feature>
<sequence length="1170" mass="135818">HSLGQVGGTVASFTGHISSFTKDVLRKGAENVEVPDYNRGEAERLRILCSDVDEECEASELQLKQQTTSYRHQLHQKDVEIKLLKARQIALKDQLLKVQSVTQIVNLEDGLVPSTSVPSSLGYDIYQHALGFQNDDMDFADLIWSQQEINRLSKEVLRLEADEFEQNLNKEIDDHQLEIAVLQDVHQQKLAEISRRHQKQLKDYEGMIHDMQKAIEVLAAEKIESTKKIKGLEIRERDALIRAQDQINEMNERTEEGELQPSIRKWSDAVTEKEEVLPQKKENSLLNKEKEELQLSLVKLSNEHELIKRTATGDMNSDSEVHHLRCDWEIKEGKLIRGVAQAKTKDYNARGFDDQQTEQQNEGDSIIGKVKQDLEYEKKRVRQPEDDKMNITKELDGQKEKLLEERKYEQAFKELSNTDNPDSCALQLENDLEEQKQLKQLIREKEIFIEKLQGSSQLREELDQYTQALRKMEILQQTIEEKDTSLASMKEENNTVTELESEVSQQSTVEDNLEIKPHQKIIEDQNQSKMQLLQSLQEQKQKNPKYHHKQMNIKHNQLFLAKGEEMENLQNAIEQIKTQPLEKSQHTPTEHSDTFQVTEVQSLNIENGNEKHDLSKAETERSIDQLSKGEIGKLTQFIQQKDLCLHMKVSSASSSDQDNGQSQQQLRAYALEREQILAVLDEKTRENSNLKRENLRMMDIIVAKEADLVKLKDANTKLSTRFESSEKDIEVDALTQKCQTLLAILQTSSNGDEVRGVNMDQFEELLQERDKLKQQVKIMEEWKEHVMATVQHVQRGSPRLQKELQQLQARILVDNNNNSKLQMNYTDLIKLMMRMKSNSKTWRSNLEQLCNAKDILLGMFDLILLQSSNESLTSESADSLKAMKPDGLSESSKLLKEEIEELRKLTEEKDATIRTLQEDNQRLSDSIADSSELERKRREQMDSEMKQLREKQDVLQNLLKEKELLIKAKSDELLSLSENFTNVVSENELLRQGVINLKERVVNFELDMCKLKEENEKLVETSREEETKSRDKDVVFYDAERERIEICCNEGEVTSMQEKTIMFQQARNETMLALKQKQIENCALQSEVQHLHDKELHLKQEPERWQDRAAKLRMKVTALEEKLLLSSNARENVNQQASLQIELLKEQLNVVTKQRDDIWLQLSVSQEQEK</sequence>
<feature type="coiled-coil region" evidence="4">
    <location>
        <begin position="154"/>
        <end position="310"/>
    </location>
</feature>
<evidence type="ECO:0000313" key="6">
    <source>
        <dbReference type="EMBL" id="KAB0393063.1"/>
    </source>
</evidence>
<reference evidence="6 7" key="1">
    <citation type="journal article" date="2019" name="PLoS ONE">
        <title>Genomic analyses reveal an absence of contemporary introgressive admixture between fin whales and blue whales, despite known hybrids.</title>
        <authorList>
            <person name="Westbury M.V."/>
            <person name="Petersen B."/>
            <person name="Lorenzen E.D."/>
        </authorList>
    </citation>
    <scope>NUCLEOTIDE SEQUENCE [LARGE SCALE GENOMIC DNA]</scope>
    <source>
        <strain evidence="6">FinWhale-01</strain>
    </source>
</reference>
<organism evidence="6 7">
    <name type="scientific">Balaenoptera physalus</name>
    <name type="common">Fin whale</name>
    <name type="synonym">Balaena physalus</name>
    <dbReference type="NCBI Taxonomy" id="9770"/>
    <lineage>
        <taxon>Eukaryota</taxon>
        <taxon>Metazoa</taxon>
        <taxon>Chordata</taxon>
        <taxon>Craniata</taxon>
        <taxon>Vertebrata</taxon>
        <taxon>Euteleostomi</taxon>
        <taxon>Mammalia</taxon>
        <taxon>Eutheria</taxon>
        <taxon>Laurasiatheria</taxon>
        <taxon>Artiodactyla</taxon>
        <taxon>Whippomorpha</taxon>
        <taxon>Cetacea</taxon>
        <taxon>Mysticeti</taxon>
        <taxon>Balaenopteridae</taxon>
        <taxon>Balaenoptera</taxon>
    </lineage>
</organism>
<keyword evidence="3 4" id="KW-0175">Coiled coil</keyword>